<evidence type="ECO:0000313" key="11">
    <source>
        <dbReference type="EMBL" id="MDQ0365017.1"/>
    </source>
</evidence>
<dbReference type="EMBL" id="JAUSUZ010000001">
    <property type="protein sequence ID" value="MDQ0365017.1"/>
    <property type="molecule type" value="Genomic_DNA"/>
</dbReference>
<reference evidence="11 12" key="1">
    <citation type="submission" date="2023-07" db="EMBL/GenBank/DDBJ databases">
        <title>Sequencing the genomes of 1000 actinobacteria strains.</title>
        <authorList>
            <person name="Klenk H.-P."/>
        </authorList>
    </citation>
    <scope>NUCLEOTIDE SEQUENCE [LARGE SCALE GENOMIC DNA]</scope>
    <source>
        <strain evidence="11 12">DSM 44709</strain>
    </source>
</reference>
<keyword evidence="3" id="KW-0337">GPI-anchor biosynthesis</keyword>
<dbReference type="GO" id="GO:0031501">
    <property type="term" value="C:mannosyltransferase complex"/>
    <property type="evidence" value="ECO:0007669"/>
    <property type="project" value="TreeGrafter"/>
</dbReference>
<dbReference type="GO" id="GO:0004376">
    <property type="term" value="F:GPI mannosyltransferase activity"/>
    <property type="evidence" value="ECO:0007669"/>
    <property type="project" value="InterPro"/>
</dbReference>
<keyword evidence="4" id="KW-0328">Glycosyltransferase</keyword>
<dbReference type="PANTHER" id="PTHR12468:SF2">
    <property type="entry name" value="GPI MANNOSYLTRANSFERASE 2"/>
    <property type="match status" value="1"/>
</dbReference>
<dbReference type="GO" id="GO:0000009">
    <property type="term" value="F:alpha-1,6-mannosyltransferase activity"/>
    <property type="evidence" value="ECO:0007669"/>
    <property type="project" value="InterPro"/>
</dbReference>
<dbReference type="RefSeq" id="WP_307237085.1">
    <property type="nucleotide sequence ID" value="NZ_JAUSUZ010000001.1"/>
</dbReference>
<feature type="transmembrane region" description="Helical" evidence="10">
    <location>
        <begin position="147"/>
        <end position="165"/>
    </location>
</feature>
<dbReference type="Proteomes" id="UP001240236">
    <property type="component" value="Unassembled WGS sequence"/>
</dbReference>
<evidence type="ECO:0000256" key="10">
    <source>
        <dbReference type="SAM" id="Phobius"/>
    </source>
</evidence>
<feature type="transmembrane region" description="Helical" evidence="10">
    <location>
        <begin position="289"/>
        <end position="310"/>
    </location>
</feature>
<feature type="transmembrane region" description="Helical" evidence="10">
    <location>
        <begin position="112"/>
        <end position="135"/>
    </location>
</feature>
<feature type="transmembrane region" description="Helical" evidence="10">
    <location>
        <begin position="27"/>
        <end position="52"/>
    </location>
</feature>
<keyword evidence="5" id="KW-0808">Transferase</keyword>
<dbReference type="PANTHER" id="PTHR12468">
    <property type="entry name" value="GPI MANNOSYLTRANSFERASE 2"/>
    <property type="match status" value="1"/>
</dbReference>
<protein>
    <recommendedName>
        <fullName evidence="13">Mannosyltransferase PIG-V</fullName>
    </recommendedName>
</protein>
<name>A0AAE3VXB9_9ACTN</name>
<evidence type="ECO:0000256" key="9">
    <source>
        <dbReference type="ARBA" id="ARBA00023136"/>
    </source>
</evidence>
<comment type="subcellular location">
    <subcellularLocation>
        <location evidence="1">Endoplasmic reticulum membrane</location>
        <topology evidence="1">Multi-pass membrane protein</topology>
    </subcellularLocation>
</comment>
<accession>A0AAE3VXB9</accession>
<evidence type="ECO:0000256" key="8">
    <source>
        <dbReference type="ARBA" id="ARBA00022989"/>
    </source>
</evidence>
<dbReference type="GO" id="GO:0016020">
    <property type="term" value="C:membrane"/>
    <property type="evidence" value="ECO:0007669"/>
    <property type="project" value="GOC"/>
</dbReference>
<feature type="transmembrane region" description="Helical" evidence="10">
    <location>
        <begin position="223"/>
        <end position="244"/>
    </location>
</feature>
<evidence type="ECO:0000313" key="12">
    <source>
        <dbReference type="Proteomes" id="UP001240236"/>
    </source>
</evidence>
<keyword evidence="8 10" id="KW-1133">Transmembrane helix</keyword>
<feature type="transmembrane region" description="Helical" evidence="10">
    <location>
        <begin position="185"/>
        <end position="211"/>
    </location>
</feature>
<dbReference type="InterPro" id="IPR007315">
    <property type="entry name" value="PIG-V/Gpi18"/>
</dbReference>
<evidence type="ECO:0008006" key="13">
    <source>
        <dbReference type="Google" id="ProtNLM"/>
    </source>
</evidence>
<evidence type="ECO:0000256" key="1">
    <source>
        <dbReference type="ARBA" id="ARBA00004477"/>
    </source>
</evidence>
<comment type="pathway">
    <text evidence="2">Glycolipid biosynthesis; glycosylphosphatidylinositol-anchor biosynthesis.</text>
</comment>
<evidence type="ECO:0000256" key="2">
    <source>
        <dbReference type="ARBA" id="ARBA00004687"/>
    </source>
</evidence>
<evidence type="ECO:0000256" key="5">
    <source>
        <dbReference type="ARBA" id="ARBA00022679"/>
    </source>
</evidence>
<evidence type="ECO:0000256" key="3">
    <source>
        <dbReference type="ARBA" id="ARBA00022502"/>
    </source>
</evidence>
<gene>
    <name evidence="11" type="ORF">J2S42_001686</name>
</gene>
<keyword evidence="6 10" id="KW-0812">Transmembrane</keyword>
<dbReference type="Pfam" id="PF04188">
    <property type="entry name" value="Mannosyl_trans2"/>
    <property type="match status" value="1"/>
</dbReference>
<keyword evidence="12" id="KW-1185">Reference proteome</keyword>
<sequence length="398" mass="42969">MTATITEELAAPSESVTPVHRPWRTALLTAFAVWSAAVAVRLPVSALAWLTYRAGTPAPALSSILLDWNRWDAGHYVAIAQHGYHLGPGFPAFFPLYPILIRVLDPVLPGDAVISALVVANTAAYGALVMLHRLADHEFGPRVAQRAAWYLAFFPMGFFLSLGYNESLFMLLAIGALYAGRRGHWWLAGTLGALSSATRLFGLLLILPLAVEYLRQIGWRPRAIRLDVLSLAMVPLGVAAYSVYCLIELGDPLQFSIAQDQWGRRYTLPGGAWLTSVGQIAGHGPLDPVTLGAVLEAGTVLLAVILLILSVRGPFRFRRDQAYLVVQAGITLVMLTSTEVGGRAMQSSARYVMEAVAIFLVLARMGADQTVDRTVLVTGTALQAVFLAVFMAGTFLVA</sequence>
<evidence type="ECO:0000256" key="6">
    <source>
        <dbReference type="ARBA" id="ARBA00022692"/>
    </source>
</evidence>
<keyword evidence="7" id="KW-0256">Endoplasmic reticulum</keyword>
<comment type="caution">
    <text evidence="11">The sequence shown here is derived from an EMBL/GenBank/DDBJ whole genome shotgun (WGS) entry which is preliminary data.</text>
</comment>
<evidence type="ECO:0000256" key="4">
    <source>
        <dbReference type="ARBA" id="ARBA00022676"/>
    </source>
</evidence>
<keyword evidence="9 10" id="KW-0472">Membrane</keyword>
<dbReference type="GO" id="GO:0006506">
    <property type="term" value="P:GPI anchor biosynthetic process"/>
    <property type="evidence" value="ECO:0007669"/>
    <property type="project" value="UniProtKB-KW"/>
</dbReference>
<proteinExistence type="predicted"/>
<dbReference type="AlphaFoldDB" id="A0AAE3VXB9"/>
<organism evidence="11 12">
    <name type="scientific">Catenuloplanes indicus</name>
    <dbReference type="NCBI Taxonomy" id="137267"/>
    <lineage>
        <taxon>Bacteria</taxon>
        <taxon>Bacillati</taxon>
        <taxon>Actinomycetota</taxon>
        <taxon>Actinomycetes</taxon>
        <taxon>Micromonosporales</taxon>
        <taxon>Micromonosporaceae</taxon>
        <taxon>Catenuloplanes</taxon>
    </lineage>
</organism>
<feature type="transmembrane region" description="Helical" evidence="10">
    <location>
        <begin position="374"/>
        <end position="397"/>
    </location>
</feature>
<evidence type="ECO:0000256" key="7">
    <source>
        <dbReference type="ARBA" id="ARBA00022824"/>
    </source>
</evidence>